<sequence length="1000" mass="106421">MSTALQDLLDERTPLLPPPNPLQPRASPHPPRPKPDSRPTRSRSSRERLGPSHDQLPSIPALARAAAALQAGHLPSSSQLLTACDRLLASPWLDLDDSATGTLWEPAYGAGRVGTGGLSREGERVRLALRECVEGVRELVRWRNPRVETREGEPVGVVGGEESGPGDGWQEFWWRCRASEVDVDLPSTSLPAPSPTALHAASSSLLTLLHLLLTSPPLRALLADLVLLLRDTSDVLLETARKEDHLGEGTVEKLEGVVEAATEAALGAKAVAAHDHDPGALSTRPGRKDSQVPARQAQAAAVEDPPEVEASLEGAGTESTRNEAGGGGLEGSPGGHGARALGQKSPDELQDEFVDRVRTILVQLQTQPAYQRSMQTLLSVLRTYLSEAVSQATPHVHVDRAAPVSLSSSSSDDGQASEDADSTELILPLLEPFTGGPGSLSPLRHALRTLLSHVRGPSPSPSPSQDAPHSSAASDLRALSHTLDTLLERALLHPGWAGSAQSHRQLGELYRALTRLRDDCPDLARDVRVLLACAGEALGRAARDEVLGRAVKGVEELGVALAGWVGEAARTAGNAAGGEGLAAVWGDVVEWVMPRLLGVLKEVPLPRFEFALPTVSLAVDPPSLLATSCVPSSVNLQQSSSLTYLPSLGTSTAALPLSVSQPADPALARAPAAARTAFAAETRITVEGMQLEIKDVGYFARYHTGIPCIGDVTESGLLDLRFGHPDAAHAGEGLGFTLATQTPAPAGAQTLFTVRHDATRVVLRDLGVTPHSSSHPWLVWLLRPLLRVAVRRALEVQLREALLEPGAEWAGRVGWRVRERAGELRAEDLRAEGEQKSEEEGETARVWRWARAVWDVLVGGALADSGQEVEDEPVSAGENEDEGDDDTHPAWHVHLNRHGLAVDLEAANGTAGIGSEGVVIPEGDAPIPLAAGHSPPKGLARAAREEVQHEVRAGSAAARGTMRAAGEIGEEAERWEERVRQESRTRPHSWRSDAFDFDRV</sequence>
<feature type="compositionally biased region" description="Low complexity" evidence="1">
    <location>
        <begin position="401"/>
        <end position="414"/>
    </location>
</feature>
<reference evidence="2 3" key="1">
    <citation type="submission" date="2019-03" db="EMBL/GenBank/DDBJ databases">
        <title>Rhodosporidium diobovatum UCD-FST 08-225 genome sequencing, assembly, and annotation.</title>
        <authorList>
            <person name="Fakankun I.U."/>
            <person name="Fristensky B."/>
            <person name="Levin D.B."/>
        </authorList>
    </citation>
    <scope>NUCLEOTIDE SEQUENCE [LARGE SCALE GENOMIC DNA]</scope>
    <source>
        <strain evidence="2 3">UCD-FST 08-225</strain>
    </source>
</reference>
<evidence type="ECO:0000313" key="3">
    <source>
        <dbReference type="Proteomes" id="UP000311382"/>
    </source>
</evidence>
<dbReference type="PANTHER" id="PTHR31138:SF1">
    <property type="entry name" value="PDZ DOMAIN-CONTAINING PROTEIN"/>
    <property type="match status" value="1"/>
</dbReference>
<evidence type="ECO:0000256" key="1">
    <source>
        <dbReference type="SAM" id="MobiDB-lite"/>
    </source>
</evidence>
<dbReference type="AlphaFoldDB" id="A0A5C5FZC9"/>
<feature type="region of interest" description="Disordered" evidence="1">
    <location>
        <begin position="271"/>
        <end position="345"/>
    </location>
</feature>
<proteinExistence type="predicted"/>
<name>A0A5C5FZC9_9BASI</name>
<feature type="compositionally biased region" description="Acidic residues" evidence="1">
    <location>
        <begin position="867"/>
        <end position="885"/>
    </location>
</feature>
<protein>
    <recommendedName>
        <fullName evidence="4">Proteophosphoglycan ppg4</fullName>
    </recommendedName>
</protein>
<feature type="compositionally biased region" description="Low complexity" evidence="1">
    <location>
        <begin position="294"/>
        <end position="303"/>
    </location>
</feature>
<feature type="region of interest" description="Disordered" evidence="1">
    <location>
        <begin position="1"/>
        <end position="56"/>
    </location>
</feature>
<feature type="region of interest" description="Disordered" evidence="1">
    <location>
        <begin position="865"/>
        <end position="888"/>
    </location>
</feature>
<dbReference type="EMBL" id="SOZI01000041">
    <property type="protein sequence ID" value="TNY21542.1"/>
    <property type="molecule type" value="Genomic_DNA"/>
</dbReference>
<feature type="compositionally biased region" description="Low complexity" evidence="1">
    <location>
        <begin position="463"/>
        <end position="474"/>
    </location>
</feature>
<dbReference type="Proteomes" id="UP000311382">
    <property type="component" value="Unassembled WGS sequence"/>
</dbReference>
<dbReference type="PANTHER" id="PTHR31138">
    <property type="entry name" value="CHROMOSOME 19, WHOLE GENOME SHOTGUN SEQUENCE"/>
    <property type="match status" value="1"/>
</dbReference>
<evidence type="ECO:0008006" key="4">
    <source>
        <dbReference type="Google" id="ProtNLM"/>
    </source>
</evidence>
<feature type="compositionally biased region" description="Basic and acidic residues" evidence="1">
    <location>
        <begin position="33"/>
        <end position="51"/>
    </location>
</feature>
<evidence type="ECO:0000313" key="2">
    <source>
        <dbReference type="EMBL" id="TNY21542.1"/>
    </source>
</evidence>
<feature type="region of interest" description="Disordered" evidence="1">
    <location>
        <begin position="453"/>
        <end position="474"/>
    </location>
</feature>
<feature type="region of interest" description="Disordered" evidence="1">
    <location>
        <begin position="400"/>
        <end position="421"/>
    </location>
</feature>
<dbReference type="OrthoDB" id="5407957at2759"/>
<feature type="compositionally biased region" description="Gly residues" evidence="1">
    <location>
        <begin position="324"/>
        <end position="337"/>
    </location>
</feature>
<organism evidence="2 3">
    <name type="scientific">Rhodotorula diobovata</name>
    <dbReference type="NCBI Taxonomy" id="5288"/>
    <lineage>
        <taxon>Eukaryota</taxon>
        <taxon>Fungi</taxon>
        <taxon>Dikarya</taxon>
        <taxon>Basidiomycota</taxon>
        <taxon>Pucciniomycotina</taxon>
        <taxon>Microbotryomycetes</taxon>
        <taxon>Sporidiobolales</taxon>
        <taxon>Sporidiobolaceae</taxon>
        <taxon>Rhodotorula</taxon>
    </lineage>
</organism>
<feature type="compositionally biased region" description="Pro residues" evidence="1">
    <location>
        <begin position="15"/>
        <end position="30"/>
    </location>
</feature>
<gene>
    <name evidence="2" type="ORF">DMC30DRAFT_196676</name>
</gene>
<dbReference type="STRING" id="5288.A0A5C5FZC9"/>
<comment type="caution">
    <text evidence="2">The sequence shown here is derived from an EMBL/GenBank/DDBJ whole genome shotgun (WGS) entry which is preliminary data.</text>
</comment>
<feature type="region of interest" description="Disordered" evidence="1">
    <location>
        <begin position="952"/>
        <end position="1000"/>
    </location>
</feature>
<feature type="compositionally biased region" description="Basic and acidic residues" evidence="1">
    <location>
        <begin position="971"/>
        <end position="1000"/>
    </location>
</feature>
<accession>A0A5C5FZC9</accession>
<keyword evidence="3" id="KW-1185">Reference proteome</keyword>